<dbReference type="Proteomes" id="UP000792220">
    <property type="component" value="Genome"/>
</dbReference>
<dbReference type="KEGG" id="vg:15613205"/>
<evidence type="ECO:0000313" key="2">
    <source>
        <dbReference type="Proteomes" id="UP000792220"/>
    </source>
</evidence>
<proteinExistence type="predicted"/>
<keyword evidence="2" id="KW-1185">Reference proteome</keyword>
<gene>
    <name evidence="1" type="ORF">CHBEV_215</name>
</gene>
<name>A0A916NY23_CBEPV</name>
<dbReference type="GeneID" id="15613205"/>
<protein>
    <submittedName>
        <fullName evidence="1">Uncharacterized protein</fullName>
    </submittedName>
</protein>
<sequence>MNKTTIICMYLKECKICQIINEFLDHLSNTNKINYIRVNINKIGDKVIELFKNDKNIQKLIIKTPHIYIYNNNTKSFITIDNFEILQYALKYKKSLKNTEKKQMFLDYIMMK</sequence>
<reference evidence="1" key="1">
    <citation type="journal article" date="2013" name="J. Virol.">
        <title>New Insights into the Evolution of Entomopoxvirinae from the Complete Genome Sequences of Four Entomopoxviruses Infecting Adoxophyes honmai, Choristoneura biennis, Choristoneura rosaceana, and Mythimna separata.</title>
        <authorList>
            <person name="Theze J."/>
            <person name="Takatsuka J."/>
            <person name="Li Z."/>
            <person name="Gallais J."/>
            <person name="Doucet D."/>
            <person name="Arif B."/>
            <person name="Nakai M."/>
            <person name="Herniou E.A."/>
        </authorList>
    </citation>
    <scope>NUCLEOTIDE SEQUENCE</scope>
</reference>
<dbReference type="OrthoDB" id="26405at10239"/>
<dbReference type="EMBL" id="HF679132">
    <property type="protein sequence ID" value="CCU55783.1"/>
    <property type="molecule type" value="Genomic_DNA"/>
</dbReference>
<evidence type="ECO:0000313" key="1">
    <source>
        <dbReference type="EMBL" id="CCU55783.1"/>
    </source>
</evidence>
<accession>A0A916NY23</accession>
<organismHost>
    <name type="scientific">Choristoneura fumiferana</name>
    <name type="common">Spruce budworm moth</name>
    <name type="synonym">Archips fumiferana</name>
    <dbReference type="NCBI Taxonomy" id="7141"/>
</organismHost>
<organism evidence="1 2">
    <name type="scientific">Choristoneura biennis entomopoxvirus</name>
    <name type="common">CbEPV</name>
    <dbReference type="NCBI Taxonomy" id="10288"/>
    <lineage>
        <taxon>Viruses</taxon>
        <taxon>Varidnaviria</taxon>
        <taxon>Bamfordvirae</taxon>
        <taxon>Nucleocytoviricota</taxon>
        <taxon>Pokkesviricetes</taxon>
        <taxon>Chitovirales</taxon>
        <taxon>Poxviridae</taxon>
        <taxon>Entomopoxvirinae</taxon>
        <taxon>Betaentomopoxvirus</taxon>
        <taxon>Betaentomopoxvirus cbiennis</taxon>
    </lineage>
</organism>
<dbReference type="RefSeq" id="YP_008004285.1">
    <property type="nucleotide sequence ID" value="NC_021248.1"/>
</dbReference>
<dbReference type="Gene3D" id="3.40.30.10">
    <property type="entry name" value="Glutaredoxin"/>
    <property type="match status" value="1"/>
</dbReference>